<dbReference type="SUPFAM" id="SSF56349">
    <property type="entry name" value="DNA breaking-rejoining enzymes"/>
    <property type="match status" value="1"/>
</dbReference>
<accession>A0ABM7ZGX3</accession>
<dbReference type="Gene3D" id="1.10.443.10">
    <property type="entry name" value="Intergrase catalytic core"/>
    <property type="match status" value="2"/>
</dbReference>
<gene>
    <name evidence="4" type="ORF">Abiwalacus_15500</name>
</gene>
<reference evidence="4" key="1">
    <citation type="submission" date="2022-06" db="EMBL/GenBank/DDBJ databases">
        <title>Akkermansia biwalacus sp. nov., an anaerobic mucin-degrading bacterium isolated from human intestine.</title>
        <authorList>
            <person name="Kobayashi Y."/>
            <person name="Inoue S."/>
            <person name="Kawahara T."/>
            <person name="Kohda N."/>
        </authorList>
    </citation>
    <scope>NUCLEOTIDE SEQUENCE</scope>
    <source>
        <strain evidence="4">WON2089</strain>
    </source>
</reference>
<dbReference type="InterPro" id="IPR011010">
    <property type="entry name" value="DNA_brk_join_enz"/>
</dbReference>
<keyword evidence="5" id="KW-1185">Reference proteome</keyword>
<keyword evidence="1" id="KW-0238">DNA-binding</keyword>
<dbReference type="PANTHER" id="PTHR30349">
    <property type="entry name" value="PHAGE INTEGRASE-RELATED"/>
    <property type="match status" value="1"/>
</dbReference>
<dbReference type="Gene3D" id="1.10.150.130">
    <property type="match status" value="1"/>
</dbReference>
<dbReference type="Proteomes" id="UP001062263">
    <property type="component" value="Chromosome"/>
</dbReference>
<dbReference type="EMBL" id="AP025943">
    <property type="protein sequence ID" value="BDL43976.1"/>
    <property type="molecule type" value="Genomic_DNA"/>
</dbReference>
<name>A0ABM7ZGX3_9BACT</name>
<organism evidence="4 5">
    <name type="scientific">Akkermansia biwaensis</name>
    <dbReference type="NCBI Taxonomy" id="2946555"/>
    <lineage>
        <taxon>Bacteria</taxon>
        <taxon>Pseudomonadati</taxon>
        <taxon>Verrucomicrobiota</taxon>
        <taxon>Verrucomicrobiia</taxon>
        <taxon>Verrucomicrobiales</taxon>
        <taxon>Akkermansiaceae</taxon>
        <taxon>Akkermansia</taxon>
    </lineage>
</organism>
<dbReference type="InterPro" id="IPR010998">
    <property type="entry name" value="Integrase_recombinase_N"/>
</dbReference>
<evidence type="ECO:0000313" key="5">
    <source>
        <dbReference type="Proteomes" id="UP001062263"/>
    </source>
</evidence>
<evidence type="ECO:0000259" key="3">
    <source>
        <dbReference type="PROSITE" id="PS51898"/>
    </source>
</evidence>
<evidence type="ECO:0000256" key="1">
    <source>
        <dbReference type="ARBA" id="ARBA00023125"/>
    </source>
</evidence>
<keyword evidence="2" id="KW-0233">DNA recombination</keyword>
<feature type="domain" description="Tyr recombinase" evidence="3">
    <location>
        <begin position="171"/>
        <end position="335"/>
    </location>
</feature>
<evidence type="ECO:0000256" key="2">
    <source>
        <dbReference type="ARBA" id="ARBA00023172"/>
    </source>
</evidence>
<dbReference type="PROSITE" id="PS51898">
    <property type="entry name" value="TYR_RECOMBINASE"/>
    <property type="match status" value="1"/>
</dbReference>
<dbReference type="RefSeq" id="WP_215437612.1">
    <property type="nucleotide sequence ID" value="NZ_AP025943.1"/>
</dbReference>
<protein>
    <recommendedName>
        <fullName evidence="3">Tyr recombinase domain-containing protein</fullName>
    </recommendedName>
</protein>
<dbReference type="InterPro" id="IPR002104">
    <property type="entry name" value="Integrase_catalytic"/>
</dbReference>
<sequence length="335" mass="38738">MNEELTENLIAKELLKKVDLTQCDLARLILEAIENLGNLARGLNRVELIVLLRNTLQKGVSVVKSASHTVTLEVAAWASVDARKDLRPSSKRDLRHFIRRILRVEGVAQLPLRSMTPVQCKKILEKAFGSSPSSYTKGRVILHSIFTYGIRQEWCDVNPVVRIEVPKIKERYIKPLSLEDVEKLKEAATHPEFRNMRFSLNLMLYAGIRPTEVSRLQKTDFQWDERLVIVRSTISKTGGGRAVSLRGIHNIRKKDRYIPRNWKHKWKALRRAAGFQSNWVPDICRHTFASYHAAYFRNLSELQMEMGHRDTSLLRSRYMAPVLRKDAAAFWREAK</sequence>
<dbReference type="InterPro" id="IPR013762">
    <property type="entry name" value="Integrase-like_cat_sf"/>
</dbReference>
<dbReference type="InterPro" id="IPR050090">
    <property type="entry name" value="Tyrosine_recombinase_XerCD"/>
</dbReference>
<evidence type="ECO:0000313" key="4">
    <source>
        <dbReference type="EMBL" id="BDL43976.1"/>
    </source>
</evidence>
<proteinExistence type="predicted"/>